<protein>
    <submittedName>
        <fullName evidence="2">Uncharacterized protein</fullName>
    </submittedName>
</protein>
<name>A0ABV0Y7R9_9TELE</name>
<evidence type="ECO:0000256" key="1">
    <source>
        <dbReference type="SAM" id="MobiDB-lite"/>
    </source>
</evidence>
<gene>
    <name evidence="2" type="ORF">AMECASPLE_036745</name>
</gene>
<keyword evidence="3" id="KW-1185">Reference proteome</keyword>
<dbReference type="Proteomes" id="UP001469553">
    <property type="component" value="Unassembled WGS sequence"/>
</dbReference>
<proteinExistence type="predicted"/>
<reference evidence="2 3" key="1">
    <citation type="submission" date="2021-06" db="EMBL/GenBank/DDBJ databases">
        <authorList>
            <person name="Palmer J.M."/>
        </authorList>
    </citation>
    <scope>NUCLEOTIDE SEQUENCE [LARGE SCALE GENOMIC DNA]</scope>
    <source>
        <strain evidence="2 3">AS_MEX2019</strain>
        <tissue evidence="2">Muscle</tissue>
    </source>
</reference>
<feature type="region of interest" description="Disordered" evidence="1">
    <location>
        <begin position="70"/>
        <end position="129"/>
    </location>
</feature>
<dbReference type="EMBL" id="JAHRIP010024736">
    <property type="protein sequence ID" value="MEQ2289777.1"/>
    <property type="molecule type" value="Genomic_DNA"/>
</dbReference>
<evidence type="ECO:0000313" key="2">
    <source>
        <dbReference type="EMBL" id="MEQ2289777.1"/>
    </source>
</evidence>
<comment type="caution">
    <text evidence="2">The sequence shown here is derived from an EMBL/GenBank/DDBJ whole genome shotgun (WGS) entry which is preliminary data.</text>
</comment>
<sequence length="129" mass="14098">MEEIWATDIQRPPRAMDSHHRRDYHNPPEKSRGESQGNHPAATVQKPQGAAVMSPQVLLAAVYARADPAMDLETRDPGTHLSPSRGLTEPRGPTPASSHQDSQAHTKAPSPGHREPQVHQRAETLATGR</sequence>
<feature type="region of interest" description="Disordered" evidence="1">
    <location>
        <begin position="1"/>
        <end position="50"/>
    </location>
</feature>
<organism evidence="2 3">
    <name type="scientific">Ameca splendens</name>
    <dbReference type="NCBI Taxonomy" id="208324"/>
    <lineage>
        <taxon>Eukaryota</taxon>
        <taxon>Metazoa</taxon>
        <taxon>Chordata</taxon>
        <taxon>Craniata</taxon>
        <taxon>Vertebrata</taxon>
        <taxon>Euteleostomi</taxon>
        <taxon>Actinopterygii</taxon>
        <taxon>Neopterygii</taxon>
        <taxon>Teleostei</taxon>
        <taxon>Neoteleostei</taxon>
        <taxon>Acanthomorphata</taxon>
        <taxon>Ovalentaria</taxon>
        <taxon>Atherinomorphae</taxon>
        <taxon>Cyprinodontiformes</taxon>
        <taxon>Goodeidae</taxon>
        <taxon>Ameca</taxon>
    </lineage>
</organism>
<feature type="compositionally biased region" description="Basic and acidic residues" evidence="1">
    <location>
        <begin position="112"/>
        <end position="122"/>
    </location>
</feature>
<accession>A0ABV0Y7R9</accession>
<feature type="compositionally biased region" description="Basic and acidic residues" evidence="1">
    <location>
        <begin position="14"/>
        <end position="33"/>
    </location>
</feature>
<feature type="compositionally biased region" description="Polar residues" evidence="1">
    <location>
        <begin position="95"/>
        <end position="105"/>
    </location>
</feature>
<evidence type="ECO:0000313" key="3">
    <source>
        <dbReference type="Proteomes" id="UP001469553"/>
    </source>
</evidence>